<dbReference type="Pfam" id="PF02415">
    <property type="entry name" value="Chlam_PMP"/>
    <property type="match status" value="2"/>
</dbReference>
<gene>
    <name evidence="10" type="ORF">JHT90_07545</name>
</gene>
<dbReference type="Proteomes" id="UP000595278">
    <property type="component" value="Chromosome"/>
</dbReference>
<comment type="subcellular location">
    <subcellularLocation>
        <location evidence="1">Cell envelope</location>
    </subcellularLocation>
    <subcellularLocation>
        <location evidence="2">Cell outer membrane</location>
    </subcellularLocation>
    <subcellularLocation>
        <location evidence="3">Secreted</location>
    </subcellularLocation>
</comment>
<evidence type="ECO:0000256" key="8">
    <source>
        <dbReference type="SAM" id="SignalP"/>
    </source>
</evidence>
<dbReference type="SUPFAM" id="SSF103515">
    <property type="entry name" value="Autotransporter"/>
    <property type="match status" value="1"/>
</dbReference>
<dbReference type="PROSITE" id="PS51208">
    <property type="entry name" value="AUTOTRANSPORTER"/>
    <property type="match status" value="1"/>
</dbReference>
<name>A0A974RVM0_9GAMM</name>
<evidence type="ECO:0000256" key="2">
    <source>
        <dbReference type="ARBA" id="ARBA00004442"/>
    </source>
</evidence>
<keyword evidence="6" id="KW-0472">Membrane</keyword>
<dbReference type="AlphaFoldDB" id="A0A974RVM0"/>
<evidence type="ECO:0000256" key="5">
    <source>
        <dbReference type="ARBA" id="ARBA00022729"/>
    </source>
</evidence>
<dbReference type="EMBL" id="CP067393">
    <property type="protein sequence ID" value="QQP84288.1"/>
    <property type="molecule type" value="Genomic_DNA"/>
</dbReference>
<sequence>MLTVSKLSKNIAYLLFFPIAYSLLTSQAKATTYDVGIGETYSTLKELSDAGVLANGDIVVVHNNDSSFAGETLSVSSLTLVSSDGTRIILSEAATSTPPAKGGLIYFTNNSVTLNIADIQVQNSTAQGVNNNVSSGLGGAIYANNDLSMANADDIMLNNNTALGGDNGANSGLGGAIYAYYTLDLKNSNNISFVNNKAIAGNPTSSTTTGSGHGGAIYASLINLTGANDITFSGNQAQGGDAGTLNAPNSGIGGAIYAGFFGIDMTGASNVVFSNNIAKGGSASTGGNADKSGLGGAISTLGPSVISGSSFINNQATTSNIGDMSSGLGGAIYNSGPSLTLQATAGNDITFSGNTHNQGGMGVTANSIYFGNVSSSALSTTFNVDVADGALVTMYDPLASQADDLITKSGSTLSNVNLTINKTGAGKWILGGHNDMASATTWNINQGTLYLELVNNKPVHIDLSNNNTATFNAAAGSTILFSPSAQAHLISGLDIALNAGSNVGMGQGGAFSYFELPAGADAPLLSLRADNSLTNDSNILNPDGTFSSGVYDYTYGLYWRENDPLSHDLVATIKSKTYNSELGGSSSTTGPTGIASQSSLGSMLTTRLHWNFECLDDCRDTTYTDGKTANCNSVCSQPSEKSANVWFRPTYSYTNQTNGTGFHINTPGFALGIDNCFDRNFFLGFGLFGTLPEFRSKYADIDAQTINAAVYGGTLLPGKIELGLMAGLGHTWYDQKRKVRGYHYNSDYESNNWNLGINLGRRFKLNESWTLRPFTAYEYMSLNVQSYKEKQGVYSLKVKSHRENFHFLKTGVDLTWSNNRDLDITGKVYHSGFYGDTKANTHVTFVSDPNATRYNSYGDKLDNNALGLGIGSAYKVNKDFTIEANYNFEKGKHSYTHYANLNFVYKF</sequence>
<keyword evidence="4" id="KW-0964">Secreted</keyword>
<keyword evidence="11" id="KW-1185">Reference proteome</keyword>
<protein>
    <submittedName>
        <fullName evidence="10">Autotransporter domain-containing protein</fullName>
    </submittedName>
</protein>
<dbReference type="RefSeq" id="WP_201090186.1">
    <property type="nucleotide sequence ID" value="NZ_CP067393.1"/>
</dbReference>
<feature type="chain" id="PRO_5037401730" evidence="8">
    <location>
        <begin position="31"/>
        <end position="907"/>
    </location>
</feature>
<keyword evidence="7" id="KW-0998">Cell outer membrane</keyword>
<accession>A0A974RVM0</accession>
<feature type="domain" description="Autotransporter" evidence="9">
    <location>
        <begin position="638"/>
        <end position="907"/>
    </location>
</feature>
<evidence type="ECO:0000259" key="9">
    <source>
        <dbReference type="PROSITE" id="PS51208"/>
    </source>
</evidence>
<dbReference type="GO" id="GO:0005576">
    <property type="term" value="C:extracellular region"/>
    <property type="evidence" value="ECO:0007669"/>
    <property type="project" value="UniProtKB-SubCell"/>
</dbReference>
<reference evidence="10 11" key="1">
    <citation type="submission" date="2021-01" db="EMBL/GenBank/DDBJ databases">
        <title>Entomomonas sp. F2A isolated from a house cricket (Acheta domesticus).</title>
        <authorList>
            <person name="Spergser J."/>
            <person name="Busse H.-J."/>
        </authorList>
    </citation>
    <scope>NUCLEOTIDE SEQUENCE [LARGE SCALE GENOMIC DNA]</scope>
    <source>
        <strain evidence="10 11">F2A</strain>
    </source>
</reference>
<evidence type="ECO:0000313" key="11">
    <source>
        <dbReference type="Proteomes" id="UP000595278"/>
    </source>
</evidence>
<dbReference type="GO" id="GO:0009279">
    <property type="term" value="C:cell outer membrane"/>
    <property type="evidence" value="ECO:0007669"/>
    <property type="project" value="UniProtKB-SubCell"/>
</dbReference>
<dbReference type="SMART" id="SM00869">
    <property type="entry name" value="Autotransporter"/>
    <property type="match status" value="1"/>
</dbReference>
<evidence type="ECO:0000256" key="4">
    <source>
        <dbReference type="ARBA" id="ARBA00022525"/>
    </source>
</evidence>
<keyword evidence="5 8" id="KW-0732">Signal</keyword>
<proteinExistence type="predicted"/>
<dbReference type="Gene3D" id="2.40.128.130">
    <property type="entry name" value="Autotransporter beta-domain"/>
    <property type="match status" value="1"/>
</dbReference>
<evidence type="ECO:0000256" key="1">
    <source>
        <dbReference type="ARBA" id="ARBA00004196"/>
    </source>
</evidence>
<dbReference type="InterPro" id="IPR036709">
    <property type="entry name" value="Autotransporte_beta_dom_sf"/>
</dbReference>
<evidence type="ECO:0000256" key="7">
    <source>
        <dbReference type="ARBA" id="ARBA00023237"/>
    </source>
</evidence>
<evidence type="ECO:0000256" key="3">
    <source>
        <dbReference type="ARBA" id="ARBA00004613"/>
    </source>
</evidence>
<evidence type="ECO:0000256" key="6">
    <source>
        <dbReference type="ARBA" id="ARBA00023136"/>
    </source>
</evidence>
<organism evidence="10 11">
    <name type="scientific">Entomomonas asaccharolytica</name>
    <dbReference type="NCBI Taxonomy" id="2785331"/>
    <lineage>
        <taxon>Bacteria</taxon>
        <taxon>Pseudomonadati</taxon>
        <taxon>Pseudomonadota</taxon>
        <taxon>Gammaproteobacteria</taxon>
        <taxon>Pseudomonadales</taxon>
        <taxon>Pseudomonadaceae</taxon>
        <taxon>Entomomonas</taxon>
    </lineage>
</organism>
<feature type="signal peptide" evidence="8">
    <location>
        <begin position="1"/>
        <end position="30"/>
    </location>
</feature>
<dbReference type="KEGG" id="eaz:JHT90_07545"/>
<dbReference type="InterPro" id="IPR005546">
    <property type="entry name" value="Autotransporte_beta"/>
</dbReference>
<dbReference type="InterPro" id="IPR003368">
    <property type="entry name" value="POMP_repeat"/>
</dbReference>
<evidence type="ECO:0000313" key="10">
    <source>
        <dbReference type="EMBL" id="QQP84288.1"/>
    </source>
</evidence>
<dbReference type="Pfam" id="PF03797">
    <property type="entry name" value="Autotransporter"/>
    <property type="match status" value="1"/>
</dbReference>